<keyword evidence="1" id="KW-0472">Membrane</keyword>
<accession>A0A0L1I8D1</accession>
<name>A0A0L1I8D1_PLAFA</name>
<evidence type="ECO:0000313" key="2">
    <source>
        <dbReference type="EMBL" id="KNG75455.1"/>
    </source>
</evidence>
<evidence type="ECO:0000256" key="1">
    <source>
        <dbReference type="SAM" id="Phobius"/>
    </source>
</evidence>
<dbReference type="Proteomes" id="UP000054562">
    <property type="component" value="Unassembled WGS sequence"/>
</dbReference>
<gene>
    <name evidence="2" type="ORF">PFMG_01585</name>
</gene>
<keyword evidence="1" id="KW-1133">Transmembrane helix</keyword>
<evidence type="ECO:0000313" key="3">
    <source>
        <dbReference type="Proteomes" id="UP000054562"/>
    </source>
</evidence>
<dbReference type="OrthoDB" id="3549872at2759"/>
<dbReference type="EMBL" id="GG665056">
    <property type="protein sequence ID" value="KNG75455.1"/>
    <property type="molecule type" value="Genomic_DNA"/>
</dbReference>
<dbReference type="AlphaFoldDB" id="A0A0L1I8D1"/>
<proteinExistence type="predicted"/>
<organism evidence="2 3">
    <name type="scientific">Plasmodium falciparum IGH-CR14</name>
    <dbReference type="NCBI Taxonomy" id="580059"/>
    <lineage>
        <taxon>Eukaryota</taxon>
        <taxon>Sar</taxon>
        <taxon>Alveolata</taxon>
        <taxon>Apicomplexa</taxon>
        <taxon>Aconoidasida</taxon>
        <taxon>Haemosporida</taxon>
        <taxon>Plasmodiidae</taxon>
        <taxon>Plasmodium</taxon>
        <taxon>Plasmodium (Laverania)</taxon>
    </lineage>
</organism>
<keyword evidence="1" id="KW-0812">Transmembrane</keyword>
<reference evidence="3" key="2">
    <citation type="submission" date="2015-07" db="EMBL/GenBank/DDBJ databases">
        <title>The genome sequence of Plasmodium falciparum IGH-CR14.</title>
        <authorList>
            <consortium name="The Broad Institute Genome Sequencing Platform"/>
            <person name="Volkman S.K."/>
            <person name="Neafsey D.E."/>
            <person name="Dash A.P."/>
            <person name="Chitnis C.E."/>
            <person name="Hartl D.L."/>
            <person name="Young S.K."/>
            <person name="Kodira C.D."/>
            <person name="Zeng Q."/>
            <person name="Koehrsen M."/>
            <person name="Godfrey P."/>
            <person name="Alvarado L."/>
            <person name="Berlin A."/>
            <person name="Borenstein D."/>
            <person name="Chen Z."/>
            <person name="Engels R."/>
            <person name="Freedman E."/>
            <person name="Gellesch M."/>
            <person name="Goldberg J."/>
            <person name="Griggs A."/>
            <person name="Gujja S."/>
            <person name="Heiman D."/>
            <person name="Hepburn T."/>
            <person name="Howarth C."/>
            <person name="Jen D."/>
            <person name="Larson L."/>
            <person name="Lewis B."/>
            <person name="Mehta T."/>
            <person name="Park D."/>
            <person name="Pearson M."/>
            <person name="Roberts A."/>
            <person name="Saif S."/>
            <person name="Shea T."/>
            <person name="Shenoy N."/>
            <person name="Sisk P."/>
            <person name="Stolte C."/>
            <person name="Sykes S."/>
            <person name="Walk T."/>
            <person name="White J."/>
            <person name="Yandava C."/>
            <person name="Wirth D.F."/>
            <person name="Nusbaum C."/>
            <person name="Birren B."/>
        </authorList>
    </citation>
    <scope>NUCLEOTIDE SEQUENCE [LARGE SCALE GENOMIC DNA]</scope>
    <source>
        <strain evidence="3">IGH-CR14</strain>
    </source>
</reference>
<sequence length="198" mass="24089">MEYLILEEKYKNLLDLKGLTKTYRKMIKNRNKELFESEILMAENINLRNNIQVILIIIYLYISVYIILIIFVISPTLIIILYFYVICYIHHSFKVVNNEKLSLESELNKKKKIINVIKDKYKKNIGRLLEKFNQKDRHIYEFQSFIIDELNNLKEVILRENENMHFDETLMNNKFMNISFHLDIVILKKKYIYIKKIK</sequence>
<reference evidence="3" key="1">
    <citation type="submission" date="2015-07" db="EMBL/GenBank/DDBJ databases">
        <title>Annotation of Plasmodium falciparum IGH-CR14.</title>
        <authorList>
            <consortium name="The Broad Institute Genome Sequencing Platform"/>
            <person name="Volkman S.K."/>
            <person name="Neafsey D.E."/>
            <person name="Dash A.P."/>
            <person name="Chitnis C.E."/>
            <person name="Hartl D.L."/>
            <person name="Young S.K."/>
            <person name="Zeng Q."/>
            <person name="Koehrsen M."/>
            <person name="Alvarado L."/>
            <person name="Berlin A."/>
            <person name="Borenstein D."/>
            <person name="Chapman S.B."/>
            <person name="Chen Z."/>
            <person name="Engels R."/>
            <person name="Freedman E."/>
            <person name="Gellesch M."/>
            <person name="Goldberg J."/>
            <person name="Griggs A."/>
            <person name="Gujja S."/>
            <person name="Heilman E.R."/>
            <person name="Heiman D.I."/>
            <person name="Howarth C."/>
            <person name="Jen D."/>
            <person name="Larson L."/>
            <person name="Mehta T."/>
            <person name="Neiman D."/>
            <person name="Park D."/>
            <person name="Pearson M."/>
            <person name="Roberts A."/>
            <person name="Saif S."/>
            <person name="Shea T."/>
            <person name="Shenoy N."/>
            <person name="Sisk P."/>
            <person name="Stolte C."/>
            <person name="Sykes S."/>
            <person name="Walk T."/>
            <person name="White J."/>
            <person name="Yandava C."/>
            <person name="Haas B."/>
            <person name="Henn M.R."/>
            <person name="Nusbaum C."/>
            <person name="Birren B."/>
        </authorList>
    </citation>
    <scope>NUCLEOTIDE SEQUENCE [LARGE SCALE GENOMIC DNA]</scope>
    <source>
        <strain evidence="3">IGH-CR14</strain>
    </source>
</reference>
<protein>
    <submittedName>
        <fullName evidence="2">Uncharacterized protein</fullName>
    </submittedName>
</protein>
<feature type="transmembrane region" description="Helical" evidence="1">
    <location>
        <begin position="53"/>
        <end position="85"/>
    </location>
</feature>